<feature type="domain" description="Hemerythrin-like" evidence="1">
    <location>
        <begin position="4"/>
        <end position="121"/>
    </location>
</feature>
<evidence type="ECO:0000259" key="1">
    <source>
        <dbReference type="Pfam" id="PF01814"/>
    </source>
</evidence>
<evidence type="ECO:0000313" key="2">
    <source>
        <dbReference type="EMBL" id="KTD17403.1"/>
    </source>
</evidence>
<gene>
    <name evidence="2" type="ORF">Ljor_1709</name>
</gene>
<dbReference type="PATRIC" id="fig|456.5.peg.1825"/>
<evidence type="ECO:0000313" key="3">
    <source>
        <dbReference type="Proteomes" id="UP000055035"/>
    </source>
</evidence>
<dbReference type="Pfam" id="PF01814">
    <property type="entry name" value="Hemerythrin"/>
    <property type="match status" value="1"/>
</dbReference>
<dbReference type="Proteomes" id="UP000055035">
    <property type="component" value="Unassembled WGS sequence"/>
</dbReference>
<organism evidence="2 3">
    <name type="scientific">Legionella jordanis</name>
    <dbReference type="NCBI Taxonomy" id="456"/>
    <lineage>
        <taxon>Bacteria</taxon>
        <taxon>Pseudomonadati</taxon>
        <taxon>Pseudomonadota</taxon>
        <taxon>Gammaproteobacteria</taxon>
        <taxon>Legionellales</taxon>
        <taxon>Legionellaceae</taxon>
        <taxon>Legionella</taxon>
    </lineage>
</organism>
<keyword evidence="3" id="KW-1185">Reference proteome</keyword>
<protein>
    <recommendedName>
        <fullName evidence="1">Hemerythrin-like domain-containing protein</fullName>
    </recommendedName>
</protein>
<dbReference type="InterPro" id="IPR012312">
    <property type="entry name" value="Hemerythrin-like"/>
</dbReference>
<reference evidence="2 3" key="1">
    <citation type="submission" date="2015-11" db="EMBL/GenBank/DDBJ databases">
        <title>Genomic analysis of 38 Legionella species identifies large and diverse effector repertoires.</title>
        <authorList>
            <person name="Burstein D."/>
            <person name="Amaro F."/>
            <person name="Zusman T."/>
            <person name="Lifshitz Z."/>
            <person name="Cohen O."/>
            <person name="Gilbert J.A."/>
            <person name="Pupko T."/>
            <person name="Shuman H.A."/>
            <person name="Segal G."/>
        </authorList>
    </citation>
    <scope>NUCLEOTIDE SEQUENCE [LARGE SCALE GENOMIC DNA]</scope>
    <source>
        <strain evidence="2 3">BL-540</strain>
    </source>
</reference>
<dbReference type="STRING" id="456.Ljor_1709"/>
<accession>A0A0W0VBA2</accession>
<dbReference type="RefSeq" id="WP_058471161.1">
    <property type="nucleotide sequence ID" value="NZ_CAAAIC010000009.1"/>
</dbReference>
<dbReference type="AlphaFoldDB" id="A0A0W0VBA2"/>
<comment type="caution">
    <text evidence="2">The sequence shown here is derived from an EMBL/GenBank/DDBJ whole genome shotgun (WGS) entry which is preliminary data.</text>
</comment>
<proteinExistence type="predicted"/>
<sequence length="182" mass="21914">MKLNLYKLIHKAQRQRLYELAIAIAKMDENDAEEYEKITQSMKQLLSHIKQHSQSEERFIHPYFEPFVQQLNRLNQQHQQLDVMELSLIQHLTAGKDSHQLYLAFNRFIASYLQHIDEEERLQSEILWQQYRNEDLQSIMVQFNQSLSAEEIEEGLKFMLPCLKVQETLELLQKKPRDFPQR</sequence>
<dbReference type="EMBL" id="LNYJ01000011">
    <property type="protein sequence ID" value="KTD17403.1"/>
    <property type="molecule type" value="Genomic_DNA"/>
</dbReference>
<name>A0A0W0VBA2_9GAMM</name>
<dbReference type="Gene3D" id="1.20.120.520">
    <property type="entry name" value="nmb1532 protein domain like"/>
    <property type="match status" value="1"/>
</dbReference>